<dbReference type="AlphaFoldDB" id="B4GM79"/>
<evidence type="ECO:0000256" key="1">
    <source>
        <dbReference type="ARBA" id="ARBA00004613"/>
    </source>
</evidence>
<organism evidence="10">
    <name type="scientific">Drosophila persimilis</name>
    <name type="common">Fruit fly</name>
    <dbReference type="NCBI Taxonomy" id="7234"/>
    <lineage>
        <taxon>Eukaryota</taxon>
        <taxon>Metazoa</taxon>
        <taxon>Ecdysozoa</taxon>
        <taxon>Arthropoda</taxon>
        <taxon>Hexapoda</taxon>
        <taxon>Insecta</taxon>
        <taxon>Pterygota</taxon>
        <taxon>Neoptera</taxon>
        <taxon>Endopterygota</taxon>
        <taxon>Diptera</taxon>
        <taxon>Brachycera</taxon>
        <taxon>Muscomorpha</taxon>
        <taxon>Ephydroidea</taxon>
        <taxon>Drosophilidae</taxon>
        <taxon>Drosophila</taxon>
        <taxon>Sophophora</taxon>
    </lineage>
</organism>
<dbReference type="PhylomeDB" id="B4GM79"/>
<name>B4GM79_DROPE</name>
<evidence type="ECO:0000256" key="8">
    <source>
        <dbReference type="SAM" id="SignalP"/>
    </source>
</evidence>
<dbReference type="PROSITE" id="PS00259">
    <property type="entry name" value="GASTRIN"/>
    <property type="match status" value="1"/>
</dbReference>
<evidence type="ECO:0000256" key="6">
    <source>
        <dbReference type="ARBA" id="ARBA00022815"/>
    </source>
</evidence>
<gene>
    <name evidence="9" type="primary">Dper\GL12302</name>
    <name evidence="9" type="ORF">Dper_GL12302</name>
</gene>
<sequence length="139" mass="15725">MGHRGMGCAHFATLAMPLWALTFYLLVVLPVPSQTASVEVGKEERRLQDLDPKMGSEAGNTDGLSLARFGSRRHQRSTGFGHRVPIISRPVIPIELDLLMDNEDDRTMSKRFDDYGHMRFGKRGGDDQFDDYGHMRFGR</sequence>
<evidence type="ECO:0000256" key="2">
    <source>
        <dbReference type="ARBA" id="ARBA00006273"/>
    </source>
</evidence>
<dbReference type="OrthoDB" id="6360815at2759"/>
<dbReference type="Proteomes" id="UP000008744">
    <property type="component" value="Unassembled WGS sequence"/>
</dbReference>
<proteinExistence type="inferred from homology"/>
<dbReference type="KEGG" id="dpe:6594684"/>
<comment type="similarity">
    <text evidence="2">Belongs to the gastrin/cholecystokinin family.</text>
</comment>
<protein>
    <recommendedName>
        <fullName evidence="3">Drosulfakinins</fullName>
    </recommendedName>
</protein>
<evidence type="ECO:0000256" key="5">
    <source>
        <dbReference type="ARBA" id="ARBA00022685"/>
    </source>
</evidence>
<keyword evidence="8" id="KW-0732">Signal</keyword>
<keyword evidence="7" id="KW-0527">Neuropeptide</keyword>
<feature type="chain" id="PRO_5002807196" description="Drosulfakinins" evidence="8">
    <location>
        <begin position="21"/>
        <end position="139"/>
    </location>
</feature>
<dbReference type="Pfam" id="PF08257">
    <property type="entry name" value="Sulfakinin"/>
    <property type="match status" value="2"/>
</dbReference>
<dbReference type="InterPro" id="IPR013259">
    <property type="entry name" value="Sulfakinin"/>
</dbReference>
<dbReference type="eggNOG" id="ENOG502SESC">
    <property type="taxonomic scope" value="Eukaryota"/>
</dbReference>
<comment type="subcellular location">
    <subcellularLocation>
        <location evidence="1">Secreted</location>
    </subcellularLocation>
</comment>
<dbReference type="OMA" id="FGDRRNQ"/>
<evidence type="ECO:0000256" key="4">
    <source>
        <dbReference type="ARBA" id="ARBA00022525"/>
    </source>
</evidence>
<evidence type="ECO:0000256" key="3">
    <source>
        <dbReference type="ARBA" id="ARBA00021505"/>
    </source>
</evidence>
<keyword evidence="5" id="KW-0165">Cleavage on pair of basic residues</keyword>
<dbReference type="EMBL" id="CH479185">
    <property type="protein sequence ID" value="EDW37953.1"/>
    <property type="molecule type" value="Genomic_DNA"/>
</dbReference>
<keyword evidence="4" id="KW-0964">Secreted</keyword>
<dbReference type="STRING" id="7234.B4GM79"/>
<evidence type="ECO:0000313" key="9">
    <source>
        <dbReference type="EMBL" id="EDW37953.1"/>
    </source>
</evidence>
<dbReference type="GO" id="GO:0007218">
    <property type="term" value="P:neuropeptide signaling pathway"/>
    <property type="evidence" value="ECO:0007669"/>
    <property type="project" value="UniProtKB-KW"/>
</dbReference>
<accession>B4GM79</accession>
<evidence type="ECO:0000313" key="10">
    <source>
        <dbReference type="Proteomes" id="UP000008744"/>
    </source>
</evidence>
<keyword evidence="10" id="KW-1185">Reference proteome</keyword>
<dbReference type="InterPro" id="IPR013152">
    <property type="entry name" value="Gastrin/cholecystokinin_CS"/>
</dbReference>
<keyword evidence="6" id="KW-0027">Amidation</keyword>
<dbReference type="GO" id="GO:0005576">
    <property type="term" value="C:extracellular region"/>
    <property type="evidence" value="ECO:0007669"/>
    <property type="project" value="UniProtKB-SubCell"/>
</dbReference>
<feature type="signal peptide" evidence="8">
    <location>
        <begin position="1"/>
        <end position="20"/>
    </location>
</feature>
<reference evidence="9 10" key="1">
    <citation type="journal article" date="2007" name="Nature">
        <title>Evolution of genes and genomes on the Drosophila phylogeny.</title>
        <authorList>
            <consortium name="Drosophila 12 Genomes Consortium"/>
            <person name="Clark A.G."/>
            <person name="Eisen M.B."/>
            <person name="Smith D.R."/>
            <person name="Bergman C.M."/>
            <person name="Oliver B."/>
            <person name="Markow T.A."/>
            <person name="Kaufman T.C."/>
            <person name="Kellis M."/>
            <person name="Gelbart W."/>
            <person name="Iyer V.N."/>
            <person name="Pollard D.A."/>
            <person name="Sackton T.B."/>
            <person name="Larracuente A.M."/>
            <person name="Singh N.D."/>
            <person name="Abad J.P."/>
            <person name="Abt D.N."/>
            <person name="Adryan B."/>
            <person name="Aguade M."/>
            <person name="Akashi H."/>
            <person name="Anderson W.W."/>
            <person name="Aquadro C.F."/>
            <person name="Ardell D.H."/>
            <person name="Arguello R."/>
            <person name="Artieri C.G."/>
            <person name="Barbash D.A."/>
            <person name="Barker D."/>
            <person name="Barsanti P."/>
            <person name="Batterham P."/>
            <person name="Batzoglou S."/>
            <person name="Begun D."/>
            <person name="Bhutkar A."/>
            <person name="Blanco E."/>
            <person name="Bosak S.A."/>
            <person name="Bradley R.K."/>
            <person name="Brand A.D."/>
            <person name="Brent M.R."/>
            <person name="Brooks A.N."/>
            <person name="Brown R.H."/>
            <person name="Butlin R.K."/>
            <person name="Caggese C."/>
            <person name="Calvi B.R."/>
            <person name="Bernardo de Carvalho A."/>
            <person name="Caspi A."/>
            <person name="Castrezana S."/>
            <person name="Celniker S.E."/>
            <person name="Chang J.L."/>
            <person name="Chapple C."/>
            <person name="Chatterji S."/>
            <person name="Chinwalla A."/>
            <person name="Civetta A."/>
            <person name="Clifton S.W."/>
            <person name="Comeron J.M."/>
            <person name="Costello J.C."/>
            <person name="Coyne J.A."/>
            <person name="Daub J."/>
            <person name="David R.G."/>
            <person name="Delcher A.L."/>
            <person name="Delehaunty K."/>
            <person name="Do C.B."/>
            <person name="Ebling H."/>
            <person name="Edwards K."/>
            <person name="Eickbush T."/>
            <person name="Evans J.D."/>
            <person name="Filipski A."/>
            <person name="Findeiss S."/>
            <person name="Freyhult E."/>
            <person name="Fulton L."/>
            <person name="Fulton R."/>
            <person name="Garcia A.C."/>
            <person name="Gardiner A."/>
            <person name="Garfield D.A."/>
            <person name="Garvin B.E."/>
            <person name="Gibson G."/>
            <person name="Gilbert D."/>
            <person name="Gnerre S."/>
            <person name="Godfrey J."/>
            <person name="Good R."/>
            <person name="Gotea V."/>
            <person name="Gravely B."/>
            <person name="Greenberg A.J."/>
            <person name="Griffiths-Jones S."/>
            <person name="Gross S."/>
            <person name="Guigo R."/>
            <person name="Gustafson E.A."/>
            <person name="Haerty W."/>
            <person name="Hahn M.W."/>
            <person name="Halligan D.L."/>
            <person name="Halpern A.L."/>
            <person name="Halter G.M."/>
            <person name="Han M.V."/>
            <person name="Heger A."/>
            <person name="Hillier L."/>
            <person name="Hinrichs A.S."/>
            <person name="Holmes I."/>
            <person name="Hoskins R.A."/>
            <person name="Hubisz M.J."/>
            <person name="Hultmark D."/>
            <person name="Huntley M.A."/>
            <person name="Jaffe D.B."/>
            <person name="Jagadeeshan S."/>
            <person name="Jeck W.R."/>
            <person name="Johnson J."/>
            <person name="Jones C.D."/>
            <person name="Jordan W.C."/>
            <person name="Karpen G.H."/>
            <person name="Kataoka E."/>
            <person name="Keightley P.D."/>
            <person name="Kheradpour P."/>
            <person name="Kirkness E.F."/>
            <person name="Koerich L.B."/>
            <person name="Kristiansen K."/>
            <person name="Kudrna D."/>
            <person name="Kulathinal R.J."/>
            <person name="Kumar S."/>
            <person name="Kwok R."/>
            <person name="Lander E."/>
            <person name="Langley C.H."/>
            <person name="Lapoint R."/>
            <person name="Lazzaro B.P."/>
            <person name="Lee S.J."/>
            <person name="Levesque L."/>
            <person name="Li R."/>
            <person name="Lin C.F."/>
            <person name="Lin M.F."/>
            <person name="Lindblad-Toh K."/>
            <person name="Llopart A."/>
            <person name="Long M."/>
            <person name="Low L."/>
            <person name="Lozovsky E."/>
            <person name="Lu J."/>
            <person name="Luo M."/>
            <person name="Machado C.A."/>
            <person name="Makalowski W."/>
            <person name="Marzo M."/>
            <person name="Matsuda M."/>
            <person name="Matzkin L."/>
            <person name="McAllister B."/>
            <person name="McBride C.S."/>
            <person name="McKernan B."/>
            <person name="McKernan K."/>
            <person name="Mendez-Lago M."/>
            <person name="Minx P."/>
            <person name="Mollenhauer M.U."/>
            <person name="Montooth K."/>
            <person name="Mount S.M."/>
            <person name="Mu X."/>
            <person name="Myers E."/>
            <person name="Negre B."/>
            <person name="Newfeld S."/>
            <person name="Nielsen R."/>
            <person name="Noor M.A."/>
            <person name="O'Grady P."/>
            <person name="Pachter L."/>
            <person name="Papaceit M."/>
            <person name="Parisi M.J."/>
            <person name="Parisi M."/>
            <person name="Parts L."/>
            <person name="Pedersen J.S."/>
            <person name="Pesole G."/>
            <person name="Phillippy A.M."/>
            <person name="Ponting C.P."/>
            <person name="Pop M."/>
            <person name="Porcelli D."/>
            <person name="Powell J.R."/>
            <person name="Prohaska S."/>
            <person name="Pruitt K."/>
            <person name="Puig M."/>
            <person name="Quesneville H."/>
            <person name="Ram K.R."/>
            <person name="Rand D."/>
            <person name="Rasmussen M.D."/>
            <person name="Reed L.K."/>
            <person name="Reenan R."/>
            <person name="Reily A."/>
            <person name="Remington K.A."/>
            <person name="Rieger T.T."/>
            <person name="Ritchie M.G."/>
            <person name="Robin C."/>
            <person name="Rogers Y.H."/>
            <person name="Rohde C."/>
            <person name="Rozas J."/>
            <person name="Rubenfield M.J."/>
            <person name="Ruiz A."/>
            <person name="Russo S."/>
            <person name="Salzberg S.L."/>
            <person name="Sanchez-Gracia A."/>
            <person name="Saranga D.J."/>
            <person name="Sato H."/>
            <person name="Schaeffer S.W."/>
            <person name="Schatz M.C."/>
            <person name="Schlenke T."/>
            <person name="Schwartz R."/>
            <person name="Segarra C."/>
            <person name="Singh R.S."/>
            <person name="Sirot L."/>
            <person name="Sirota M."/>
            <person name="Sisneros N.B."/>
            <person name="Smith C.D."/>
            <person name="Smith T.F."/>
            <person name="Spieth J."/>
            <person name="Stage D.E."/>
            <person name="Stark A."/>
            <person name="Stephan W."/>
            <person name="Strausberg R.L."/>
            <person name="Strempel S."/>
            <person name="Sturgill D."/>
            <person name="Sutton G."/>
            <person name="Sutton G.G."/>
            <person name="Tao W."/>
            <person name="Teichmann S."/>
            <person name="Tobari Y.N."/>
            <person name="Tomimura Y."/>
            <person name="Tsolas J.M."/>
            <person name="Valente V.L."/>
            <person name="Venter E."/>
            <person name="Venter J.C."/>
            <person name="Vicario S."/>
            <person name="Vieira F.G."/>
            <person name="Vilella A.J."/>
            <person name="Villasante A."/>
            <person name="Walenz B."/>
            <person name="Wang J."/>
            <person name="Wasserman M."/>
            <person name="Watts T."/>
            <person name="Wilson D."/>
            <person name="Wilson R.K."/>
            <person name="Wing R.A."/>
            <person name="Wolfner M.F."/>
            <person name="Wong A."/>
            <person name="Wong G.K."/>
            <person name="Wu C.I."/>
            <person name="Wu G."/>
            <person name="Yamamoto D."/>
            <person name="Yang H.P."/>
            <person name="Yang S.P."/>
            <person name="Yorke J.A."/>
            <person name="Yoshida K."/>
            <person name="Zdobnov E."/>
            <person name="Zhang P."/>
            <person name="Zhang Y."/>
            <person name="Zimin A.V."/>
            <person name="Baldwin J."/>
            <person name="Abdouelleil A."/>
            <person name="Abdulkadir J."/>
            <person name="Abebe A."/>
            <person name="Abera B."/>
            <person name="Abreu J."/>
            <person name="Acer S.C."/>
            <person name="Aftuck L."/>
            <person name="Alexander A."/>
            <person name="An P."/>
            <person name="Anderson E."/>
            <person name="Anderson S."/>
            <person name="Arachi H."/>
            <person name="Azer M."/>
            <person name="Bachantsang P."/>
            <person name="Barry A."/>
            <person name="Bayul T."/>
            <person name="Berlin A."/>
            <person name="Bessette D."/>
            <person name="Bloom T."/>
            <person name="Blye J."/>
            <person name="Boguslavskiy L."/>
            <person name="Bonnet C."/>
            <person name="Boukhgalter B."/>
            <person name="Bourzgui I."/>
            <person name="Brown A."/>
            <person name="Cahill P."/>
            <person name="Channer S."/>
            <person name="Cheshatsang Y."/>
            <person name="Chuda L."/>
            <person name="Citroen M."/>
            <person name="Collymore A."/>
            <person name="Cooke P."/>
            <person name="Costello M."/>
            <person name="D'Aco K."/>
            <person name="Daza R."/>
            <person name="De Haan G."/>
            <person name="DeGray S."/>
            <person name="DeMaso C."/>
            <person name="Dhargay N."/>
            <person name="Dooley K."/>
            <person name="Dooley E."/>
            <person name="Doricent M."/>
            <person name="Dorje P."/>
            <person name="Dorjee K."/>
            <person name="Dupes A."/>
            <person name="Elong R."/>
            <person name="Falk J."/>
            <person name="Farina A."/>
            <person name="Faro S."/>
            <person name="Ferguson D."/>
            <person name="Fisher S."/>
            <person name="Foley C.D."/>
            <person name="Franke A."/>
            <person name="Friedrich D."/>
            <person name="Gadbois L."/>
            <person name="Gearin G."/>
            <person name="Gearin C.R."/>
            <person name="Giannoukos G."/>
            <person name="Goode T."/>
            <person name="Graham J."/>
            <person name="Grandbois E."/>
            <person name="Grewal S."/>
            <person name="Gyaltsen K."/>
            <person name="Hafez N."/>
            <person name="Hagos B."/>
            <person name="Hall J."/>
            <person name="Henson C."/>
            <person name="Hollinger A."/>
            <person name="Honan T."/>
            <person name="Huard M.D."/>
            <person name="Hughes L."/>
            <person name="Hurhula B."/>
            <person name="Husby M.E."/>
            <person name="Kamat A."/>
            <person name="Kanga B."/>
            <person name="Kashin S."/>
            <person name="Khazanovich D."/>
            <person name="Kisner P."/>
            <person name="Lance K."/>
            <person name="Lara M."/>
            <person name="Lee W."/>
            <person name="Lennon N."/>
            <person name="Letendre F."/>
            <person name="LeVine R."/>
            <person name="Lipovsky A."/>
            <person name="Liu X."/>
            <person name="Liu J."/>
            <person name="Liu S."/>
            <person name="Lokyitsang T."/>
            <person name="Lokyitsang Y."/>
            <person name="Lubonja R."/>
            <person name="Lui A."/>
            <person name="MacDonald P."/>
            <person name="Magnisalis V."/>
            <person name="Maru K."/>
            <person name="Matthews C."/>
            <person name="McCusker W."/>
            <person name="McDonough S."/>
            <person name="Mehta T."/>
            <person name="Meldrim J."/>
            <person name="Meneus L."/>
            <person name="Mihai O."/>
            <person name="Mihalev A."/>
            <person name="Mihova T."/>
            <person name="Mittelman R."/>
            <person name="Mlenga V."/>
            <person name="Montmayeur A."/>
            <person name="Mulrain L."/>
            <person name="Navidi A."/>
            <person name="Naylor J."/>
            <person name="Negash T."/>
            <person name="Nguyen T."/>
            <person name="Nguyen N."/>
            <person name="Nicol R."/>
            <person name="Norbu C."/>
            <person name="Norbu N."/>
            <person name="Novod N."/>
            <person name="O'Neill B."/>
            <person name="Osman S."/>
            <person name="Markiewicz E."/>
            <person name="Oyono O.L."/>
            <person name="Patti C."/>
            <person name="Phunkhang P."/>
            <person name="Pierre F."/>
            <person name="Priest M."/>
            <person name="Raghuraman S."/>
            <person name="Rege F."/>
            <person name="Reyes R."/>
            <person name="Rise C."/>
            <person name="Rogov P."/>
            <person name="Ross K."/>
            <person name="Ryan E."/>
            <person name="Settipalli S."/>
            <person name="Shea T."/>
            <person name="Sherpa N."/>
            <person name="Shi L."/>
            <person name="Shih D."/>
            <person name="Sparrow T."/>
            <person name="Spaulding J."/>
            <person name="Stalker J."/>
            <person name="Stange-Thomann N."/>
            <person name="Stavropoulos S."/>
            <person name="Stone C."/>
            <person name="Strader C."/>
            <person name="Tesfaye S."/>
            <person name="Thomson T."/>
            <person name="Thoulutsang Y."/>
            <person name="Thoulutsang D."/>
            <person name="Topham K."/>
            <person name="Topping I."/>
            <person name="Tsamla T."/>
            <person name="Vassiliev H."/>
            <person name="Vo A."/>
            <person name="Wangchuk T."/>
            <person name="Wangdi T."/>
            <person name="Weiand M."/>
            <person name="Wilkinson J."/>
            <person name="Wilson A."/>
            <person name="Yadav S."/>
            <person name="Young G."/>
            <person name="Yu Q."/>
            <person name="Zembek L."/>
            <person name="Zhong D."/>
            <person name="Zimmer A."/>
            <person name="Zwirko Z."/>
            <person name="Jaffe D.B."/>
            <person name="Alvarez P."/>
            <person name="Brockman W."/>
            <person name="Butler J."/>
            <person name="Chin C."/>
            <person name="Gnerre S."/>
            <person name="Grabherr M."/>
            <person name="Kleber M."/>
            <person name="Mauceli E."/>
            <person name="MacCallum I."/>
        </authorList>
    </citation>
    <scope>NUCLEOTIDE SEQUENCE [LARGE SCALE GENOMIC DNA]</scope>
    <source>
        <strain evidence="10">MSH-3 / Tucson 14011-0111.49</strain>
    </source>
</reference>
<evidence type="ECO:0000256" key="7">
    <source>
        <dbReference type="ARBA" id="ARBA00023320"/>
    </source>
</evidence>
<dbReference type="HOGENOM" id="CLU_1847224_0_0_1"/>